<dbReference type="GO" id="GO:0008198">
    <property type="term" value="F:ferrous iron binding"/>
    <property type="evidence" value="ECO:0007669"/>
    <property type="project" value="InterPro"/>
</dbReference>
<dbReference type="AlphaFoldDB" id="A0A366J2Y3"/>
<evidence type="ECO:0000256" key="2">
    <source>
        <dbReference type="SAM" id="MobiDB-lite"/>
    </source>
</evidence>
<feature type="domain" description="Extradiol ring-cleavage dioxygenase class III enzyme subunit B" evidence="3">
    <location>
        <begin position="7"/>
        <end position="280"/>
    </location>
</feature>
<dbReference type="SUPFAM" id="SSF53213">
    <property type="entry name" value="LigB-like"/>
    <property type="match status" value="1"/>
</dbReference>
<comment type="caution">
    <text evidence="4">The sequence shown here is derived from an EMBL/GenBank/DDBJ whole genome shotgun (WGS) entry which is preliminary data.</text>
</comment>
<dbReference type="GO" id="GO:0008687">
    <property type="term" value="F:3,4-dihydroxyphenylacetate 2,3-dioxygenase activity"/>
    <property type="evidence" value="ECO:0007669"/>
    <property type="project" value="InterPro"/>
</dbReference>
<keyword evidence="5" id="KW-1185">Reference proteome</keyword>
<dbReference type="Pfam" id="PF02900">
    <property type="entry name" value="LigB"/>
    <property type="match status" value="1"/>
</dbReference>
<dbReference type="PANTHER" id="PTHR30096:SF9">
    <property type="entry name" value="4-HYDROXYPHENYLACETATE CATABOLISM PROTEIN"/>
    <property type="match status" value="1"/>
</dbReference>
<name>A0A366J2Y3_9GAMM</name>
<keyword evidence="4" id="KW-0223">Dioxygenase</keyword>
<sequence length="309" mass="34406">MGKLALAAKITHVPSMYLSELDGPRKGTRQAAIDGHYEIARRCKELNVDTIIVFDTHWLVNANYHINCAPHFKGTYTSNELPHFIKNMDYEVYGNPELGKIIAQVCNEQGVETLAHDETTLAPEYGTLVPMRYMNQDLHFKVISVSALLTVHYLNDSARFGWALREAIEKHYDGNVAILASGSLSHRFAQNGSAPDFAHKIWSPFLESLDESVVKMWENAEWDTFCEMLPEYAAKGHGEGFMHDTAMLLGALGWSDYDQKVEVLTPYFGASGTGQINAIFPVSPQTGTAVPKPQASEENGTFTYGKSRL</sequence>
<dbReference type="OrthoDB" id="1676816at2"/>
<dbReference type="InterPro" id="IPR004183">
    <property type="entry name" value="Xdiol_dOase_suB"/>
</dbReference>
<dbReference type="EMBL" id="QNSE01000011">
    <property type="protein sequence ID" value="RBP80495.1"/>
    <property type="molecule type" value="Genomic_DNA"/>
</dbReference>
<protein>
    <submittedName>
        <fullName evidence="4">3,4-dihydroxyphenylacetate 2,3-dioxygenase</fullName>
    </submittedName>
</protein>
<organism evidence="4 5">
    <name type="scientific">Marinomonas rhizomae</name>
    <dbReference type="NCBI Taxonomy" id="491948"/>
    <lineage>
        <taxon>Bacteria</taxon>
        <taxon>Pseudomonadati</taxon>
        <taxon>Pseudomonadota</taxon>
        <taxon>Gammaproteobacteria</taxon>
        <taxon>Oceanospirillales</taxon>
        <taxon>Oceanospirillaceae</taxon>
        <taxon>Marinomonas</taxon>
    </lineage>
</organism>
<accession>A0A366J2Y3</accession>
<dbReference type="Gene3D" id="3.40.830.10">
    <property type="entry name" value="LigB-like"/>
    <property type="match status" value="1"/>
</dbReference>
<feature type="region of interest" description="Disordered" evidence="2">
    <location>
        <begin position="286"/>
        <end position="309"/>
    </location>
</feature>
<dbReference type="InterPro" id="IPR011984">
    <property type="entry name" value="HPCD"/>
</dbReference>
<proteinExistence type="predicted"/>
<reference evidence="4 5" key="1">
    <citation type="submission" date="2018-06" db="EMBL/GenBank/DDBJ databases">
        <title>Genomic Encyclopedia of Type Strains, Phase III (KMG-III): the genomes of soil and plant-associated and newly described type strains.</title>
        <authorList>
            <person name="Whitman W."/>
        </authorList>
    </citation>
    <scope>NUCLEOTIDE SEQUENCE [LARGE SCALE GENOMIC DNA]</scope>
    <source>
        <strain evidence="4 5">CECT 7377</strain>
    </source>
</reference>
<dbReference type="Proteomes" id="UP000252792">
    <property type="component" value="Unassembled WGS sequence"/>
</dbReference>
<evidence type="ECO:0000313" key="5">
    <source>
        <dbReference type="Proteomes" id="UP000252792"/>
    </source>
</evidence>
<dbReference type="PANTHER" id="PTHR30096">
    <property type="entry name" value="4,5-DOPA DIOXYGENASE EXTRADIOL-LIKE PROTEIN"/>
    <property type="match status" value="1"/>
</dbReference>
<gene>
    <name evidence="4" type="ORF">DFP80_11118</name>
</gene>
<evidence type="ECO:0000313" key="4">
    <source>
        <dbReference type="EMBL" id="RBP80495.1"/>
    </source>
</evidence>
<evidence type="ECO:0000256" key="1">
    <source>
        <dbReference type="ARBA" id="ARBA00023002"/>
    </source>
</evidence>
<dbReference type="RefSeq" id="WP_113917571.1">
    <property type="nucleotide sequence ID" value="NZ_QNSE01000011.1"/>
</dbReference>
<dbReference type="CDD" id="cd07370">
    <property type="entry name" value="HPCD"/>
    <property type="match status" value="1"/>
</dbReference>
<evidence type="ECO:0000259" key="3">
    <source>
        <dbReference type="Pfam" id="PF02900"/>
    </source>
</evidence>
<dbReference type="NCBIfam" id="TIGR02298">
    <property type="entry name" value="HpaD_Fe"/>
    <property type="match status" value="1"/>
</dbReference>
<keyword evidence="1" id="KW-0560">Oxidoreductase</keyword>
<feature type="compositionally biased region" description="Polar residues" evidence="2">
    <location>
        <begin position="296"/>
        <end position="309"/>
    </location>
</feature>